<name>A0A151TDR9_CAJCA</name>
<dbReference type="InterPro" id="IPR054722">
    <property type="entry name" value="PolX-like_BBD"/>
</dbReference>
<feature type="domain" description="Retrovirus-related Pol polyprotein from transposon TNT 1-94-like beta-barrel" evidence="1">
    <location>
        <begin position="2"/>
        <end position="64"/>
    </location>
</feature>
<dbReference type="Pfam" id="PF22936">
    <property type="entry name" value="Pol_BBD"/>
    <property type="match status" value="1"/>
</dbReference>
<reference evidence="2 3" key="1">
    <citation type="journal article" date="2012" name="Nat. Biotechnol.">
        <title>Draft genome sequence of pigeonpea (Cajanus cajan), an orphan legume crop of resource-poor farmers.</title>
        <authorList>
            <person name="Varshney R.K."/>
            <person name="Chen W."/>
            <person name="Li Y."/>
            <person name="Bharti A.K."/>
            <person name="Saxena R.K."/>
            <person name="Schlueter J.A."/>
            <person name="Donoghue M.T."/>
            <person name="Azam S."/>
            <person name="Fan G."/>
            <person name="Whaley A.M."/>
            <person name="Farmer A.D."/>
            <person name="Sheridan J."/>
            <person name="Iwata A."/>
            <person name="Tuteja R."/>
            <person name="Penmetsa R.V."/>
            <person name="Wu W."/>
            <person name="Upadhyaya H.D."/>
            <person name="Yang S.P."/>
            <person name="Shah T."/>
            <person name="Saxena K.B."/>
            <person name="Michael T."/>
            <person name="McCombie W.R."/>
            <person name="Yang B."/>
            <person name="Zhang G."/>
            <person name="Yang H."/>
            <person name="Wang J."/>
            <person name="Spillane C."/>
            <person name="Cook D.R."/>
            <person name="May G.D."/>
            <person name="Xu X."/>
            <person name="Jackson S.A."/>
        </authorList>
    </citation>
    <scope>NUCLEOTIDE SEQUENCE [LARGE SCALE GENOMIC DNA]</scope>
    <source>
        <strain evidence="3">cv. Asha</strain>
    </source>
</reference>
<dbReference type="EMBL" id="CM003608">
    <property type="protein sequence ID" value="KYP65200.1"/>
    <property type="molecule type" value="Genomic_DNA"/>
</dbReference>
<proteinExistence type="predicted"/>
<dbReference type="Proteomes" id="UP000075243">
    <property type="component" value="Chromosome 6"/>
</dbReference>
<gene>
    <name evidence="2" type="ORF">KK1_011430</name>
</gene>
<evidence type="ECO:0000259" key="1">
    <source>
        <dbReference type="Pfam" id="PF22936"/>
    </source>
</evidence>
<protein>
    <recommendedName>
        <fullName evidence="1">Retrovirus-related Pol polyprotein from transposon TNT 1-94-like beta-barrel domain-containing protein</fullName>
    </recommendedName>
</protein>
<organism evidence="2 3">
    <name type="scientific">Cajanus cajan</name>
    <name type="common">Pigeon pea</name>
    <name type="synonym">Cajanus indicus</name>
    <dbReference type="NCBI Taxonomy" id="3821"/>
    <lineage>
        <taxon>Eukaryota</taxon>
        <taxon>Viridiplantae</taxon>
        <taxon>Streptophyta</taxon>
        <taxon>Embryophyta</taxon>
        <taxon>Tracheophyta</taxon>
        <taxon>Spermatophyta</taxon>
        <taxon>Magnoliopsida</taxon>
        <taxon>eudicotyledons</taxon>
        <taxon>Gunneridae</taxon>
        <taxon>Pentapetalae</taxon>
        <taxon>rosids</taxon>
        <taxon>fabids</taxon>
        <taxon>Fabales</taxon>
        <taxon>Fabaceae</taxon>
        <taxon>Papilionoideae</taxon>
        <taxon>50 kb inversion clade</taxon>
        <taxon>NPAAA clade</taxon>
        <taxon>indigoferoid/millettioid clade</taxon>
        <taxon>Phaseoleae</taxon>
        <taxon>Cajanus</taxon>
    </lineage>
</organism>
<evidence type="ECO:0000313" key="3">
    <source>
        <dbReference type="Proteomes" id="UP000075243"/>
    </source>
</evidence>
<accession>A0A151TDR9</accession>
<dbReference type="AlphaFoldDB" id="A0A151TDR9"/>
<keyword evidence="3" id="KW-1185">Reference proteome</keyword>
<evidence type="ECO:0000313" key="2">
    <source>
        <dbReference type="EMBL" id="KYP65200.1"/>
    </source>
</evidence>
<dbReference type="Gramene" id="C.cajan_11105.t">
    <property type="protein sequence ID" value="C.cajan_11105.t.cds1"/>
    <property type="gene ID" value="C.cajan_11105"/>
</dbReference>
<sequence length="71" mass="8061">MKNFKTINFGKVCLVDDEALDIAGMGDINLRTSASIVWTLKDVRYIPRLNRMLIYMGMLDVQGYRVTFGDG</sequence>